<keyword evidence="1" id="KW-0472">Membrane</keyword>
<dbReference type="EMBL" id="DTFV01000057">
    <property type="protein sequence ID" value="HGI30485.1"/>
    <property type="molecule type" value="Genomic_DNA"/>
</dbReference>
<feature type="domain" description="PASTA" evidence="2">
    <location>
        <begin position="199"/>
        <end position="266"/>
    </location>
</feature>
<dbReference type="InterPro" id="IPR005543">
    <property type="entry name" value="PASTA_dom"/>
</dbReference>
<dbReference type="Pfam" id="PF03793">
    <property type="entry name" value="PASTA"/>
    <property type="match status" value="3"/>
</dbReference>
<keyword evidence="1" id="KW-0812">Transmembrane</keyword>
<gene>
    <name evidence="3" type="ORF">ENV30_04145</name>
</gene>
<sequence>MRQERREDQKKPRLLEFLGKVFGAALLFGLGLFVSLFAGFVLFEGYISSGSVLVPDVRNMTLLEAINKATRLGLRLEVERVTSDSGAPPLAVLDQNPPPGTRAKKNTRLQVVVNGGTISGSVPVTPQKGQVLLPDVRGKSLEEAQSILEGSGLRVGRIVEASHDTLPRGYVISQNPAPQTEVVPGSLVHLLVSAGKAGGVEEVEVPDVVGLRLEEAQEVLARNGLVVGDVEEVSSEGRPGGIVVGQSPQAGELVPRGESLRLQVTRAQERPQTETDGRKTLNLRFVLPSSQNPITVQVVVQDELGERVVYEREHKGEDLVEVSALTKGRGKVTIFLNGYYYWEKRID</sequence>
<evidence type="ECO:0000259" key="2">
    <source>
        <dbReference type="PROSITE" id="PS51178"/>
    </source>
</evidence>
<dbReference type="Gene3D" id="3.30.10.20">
    <property type="match status" value="3"/>
</dbReference>
<dbReference type="AlphaFoldDB" id="A0A7V3YG69"/>
<keyword evidence="1" id="KW-1133">Transmembrane helix</keyword>
<dbReference type="SMART" id="SM00740">
    <property type="entry name" value="PASTA"/>
    <property type="match status" value="3"/>
</dbReference>
<feature type="domain" description="PASTA" evidence="2">
    <location>
        <begin position="125"/>
        <end position="194"/>
    </location>
</feature>
<accession>A0A7V3YG69</accession>
<dbReference type="SUPFAM" id="SSF54184">
    <property type="entry name" value="Penicillin-binding protein 2x (pbp-2x), c-terminal domain"/>
    <property type="match status" value="2"/>
</dbReference>
<feature type="transmembrane region" description="Helical" evidence="1">
    <location>
        <begin position="21"/>
        <end position="43"/>
    </location>
</feature>
<name>A0A7V3YG69_9BACT</name>
<dbReference type="CDD" id="cd06577">
    <property type="entry name" value="PASTA_pknB"/>
    <property type="match status" value="3"/>
</dbReference>
<dbReference type="PROSITE" id="PS51178">
    <property type="entry name" value="PASTA"/>
    <property type="match status" value="3"/>
</dbReference>
<reference evidence="3" key="1">
    <citation type="journal article" date="2020" name="mSystems">
        <title>Genome- and Community-Level Interaction Insights into Carbon Utilization and Element Cycling Functions of Hydrothermarchaeota in Hydrothermal Sediment.</title>
        <authorList>
            <person name="Zhou Z."/>
            <person name="Liu Y."/>
            <person name="Xu W."/>
            <person name="Pan J."/>
            <person name="Luo Z.H."/>
            <person name="Li M."/>
        </authorList>
    </citation>
    <scope>NUCLEOTIDE SEQUENCE [LARGE SCALE GENOMIC DNA]</scope>
    <source>
        <strain evidence="3">SpSt-747</strain>
    </source>
</reference>
<organism evidence="3">
    <name type="scientific">Candidatus Caldatribacterium californiense</name>
    <dbReference type="NCBI Taxonomy" id="1454726"/>
    <lineage>
        <taxon>Bacteria</taxon>
        <taxon>Pseudomonadati</taxon>
        <taxon>Atribacterota</taxon>
        <taxon>Atribacteria</taxon>
        <taxon>Atribacterales</taxon>
        <taxon>Candidatus Caldatribacteriaceae</taxon>
        <taxon>Candidatus Caldatribacterium</taxon>
    </lineage>
</organism>
<protein>
    <submittedName>
        <fullName evidence="3">PASTA domain-containing protein</fullName>
    </submittedName>
</protein>
<evidence type="ECO:0000256" key="1">
    <source>
        <dbReference type="SAM" id="Phobius"/>
    </source>
</evidence>
<proteinExistence type="predicted"/>
<comment type="caution">
    <text evidence="3">The sequence shown here is derived from an EMBL/GenBank/DDBJ whole genome shotgun (WGS) entry which is preliminary data.</text>
</comment>
<feature type="domain" description="PASTA" evidence="2">
    <location>
        <begin position="48"/>
        <end position="115"/>
    </location>
</feature>
<evidence type="ECO:0000313" key="3">
    <source>
        <dbReference type="EMBL" id="HGI30485.1"/>
    </source>
</evidence>